<comment type="caution">
    <text evidence="3">The sequence shown here is derived from an EMBL/GenBank/DDBJ whole genome shotgun (WGS) entry which is preliminary data.</text>
</comment>
<proteinExistence type="predicted"/>
<evidence type="ECO:0000313" key="3">
    <source>
        <dbReference type="EMBL" id="KAK3248529.1"/>
    </source>
</evidence>
<protein>
    <recommendedName>
        <fullName evidence="2">DUF7869 domain-containing protein</fullName>
    </recommendedName>
</protein>
<feature type="compositionally biased region" description="Acidic residues" evidence="1">
    <location>
        <begin position="561"/>
        <end position="578"/>
    </location>
</feature>
<dbReference type="EMBL" id="LGRX02028001">
    <property type="protein sequence ID" value="KAK3248529.1"/>
    <property type="molecule type" value="Genomic_DNA"/>
</dbReference>
<dbReference type="Pfam" id="PF25273">
    <property type="entry name" value="DUF7869"/>
    <property type="match status" value="1"/>
</dbReference>
<organism evidence="3 4">
    <name type="scientific">Cymbomonas tetramitiformis</name>
    <dbReference type="NCBI Taxonomy" id="36881"/>
    <lineage>
        <taxon>Eukaryota</taxon>
        <taxon>Viridiplantae</taxon>
        <taxon>Chlorophyta</taxon>
        <taxon>Pyramimonadophyceae</taxon>
        <taxon>Pyramimonadales</taxon>
        <taxon>Pyramimonadaceae</taxon>
        <taxon>Cymbomonas</taxon>
    </lineage>
</organism>
<dbReference type="PANTHER" id="PTHR33153:SF3">
    <property type="entry name" value="TRAFFICKING PROTEIN PARTICLE COMPLEX SUBUNIT 11 DOMAIN-CONTAINING PROTEIN"/>
    <property type="match status" value="1"/>
</dbReference>
<sequence length="604" mass="69319">MREVHLNQARAEREKFYKHGRKSNMTKSIKENKTWWKYSSVIIDGMTQWTTRLPHFRRMPSYLDRKDFLDVHNMGSIIENVGRFMDFNYANYGDDANFLLNVLHRDVTRIQEHRRKGDGEEPYPMPEVLYVQLDNVGTNKSIMLLAYISWLVMSGAFKKVKVNFLIVGHTHENIDQMFSRFSVRLKRKLAMTLDEMMEIAKECFSDGIFTTAVAKVHDLKTWFGGRYENVCGISTQQTFKAFKNEAGEVVVQYKMYSTDKKWLPEEGLKVLNCMPENLPDFVKPKAFSKEGLTKLEDLVDGMRTILSTTFTPTHEAWWAELLRKQRKLTEEGIFEEPNVPFVLPSKLHARLNAPLVHALEAPLRLAEAQMPAAAEIPARIQERVERAPIAVYTGKRKAVNRAARKAEAYVANPVWEVSFDQMTVNSYAVCFGEITGVKANDVCQFRVKLNGKEWSDPLMLVRVHARIVYAKELKYKYLKVKTYTDTKERRLGKVLAGKAGAFWENASDTPSTEPFKSAEILLAWNIAANEAKGCIPEEQYGQLIVALLAQRAKKRRIDNGQMEETEGDEDNSENEGNEEVPTCPDRSRPDQRCKDLDDGSDVEM</sequence>
<feature type="compositionally biased region" description="Basic and acidic residues" evidence="1">
    <location>
        <begin position="585"/>
        <end position="597"/>
    </location>
</feature>
<dbReference type="AlphaFoldDB" id="A0AAE0F1Y5"/>
<dbReference type="PANTHER" id="PTHR33153">
    <property type="entry name" value="MYND-TYPE DOMAIN-CONTAINING PROTEIN"/>
    <property type="match status" value="1"/>
</dbReference>
<evidence type="ECO:0000259" key="2">
    <source>
        <dbReference type="Pfam" id="PF25273"/>
    </source>
</evidence>
<gene>
    <name evidence="3" type="ORF">CYMTET_42012</name>
</gene>
<evidence type="ECO:0000256" key="1">
    <source>
        <dbReference type="SAM" id="MobiDB-lite"/>
    </source>
</evidence>
<accession>A0AAE0F1Y5</accession>
<dbReference type="InterPro" id="IPR057191">
    <property type="entry name" value="DUF7869"/>
</dbReference>
<keyword evidence="4" id="KW-1185">Reference proteome</keyword>
<name>A0AAE0F1Y5_9CHLO</name>
<reference evidence="3 4" key="1">
    <citation type="journal article" date="2015" name="Genome Biol. Evol.">
        <title>Comparative Genomics of a Bacterivorous Green Alga Reveals Evolutionary Causalities and Consequences of Phago-Mixotrophic Mode of Nutrition.</title>
        <authorList>
            <person name="Burns J.A."/>
            <person name="Paasch A."/>
            <person name="Narechania A."/>
            <person name="Kim E."/>
        </authorList>
    </citation>
    <scope>NUCLEOTIDE SEQUENCE [LARGE SCALE GENOMIC DNA]</scope>
    <source>
        <strain evidence="3 4">PLY_AMNH</strain>
    </source>
</reference>
<evidence type="ECO:0000313" key="4">
    <source>
        <dbReference type="Proteomes" id="UP001190700"/>
    </source>
</evidence>
<feature type="region of interest" description="Disordered" evidence="1">
    <location>
        <begin position="558"/>
        <end position="604"/>
    </location>
</feature>
<dbReference type="Proteomes" id="UP001190700">
    <property type="component" value="Unassembled WGS sequence"/>
</dbReference>
<feature type="domain" description="DUF7869" evidence="2">
    <location>
        <begin position="65"/>
        <end position="259"/>
    </location>
</feature>